<proteinExistence type="inferred from homology"/>
<dbReference type="EMBL" id="JBHRSE010000080">
    <property type="protein sequence ID" value="MFC3024569.1"/>
    <property type="molecule type" value="Genomic_DNA"/>
</dbReference>
<dbReference type="Proteomes" id="UP001595384">
    <property type="component" value="Unassembled WGS sequence"/>
</dbReference>
<evidence type="ECO:0000256" key="9">
    <source>
        <dbReference type="RuleBase" id="RU369079"/>
    </source>
</evidence>
<dbReference type="InterPro" id="IPR055348">
    <property type="entry name" value="DctQ"/>
</dbReference>
<keyword evidence="2 9" id="KW-0813">Transport</keyword>
<feature type="transmembrane region" description="Helical" evidence="9">
    <location>
        <begin position="56"/>
        <end position="75"/>
    </location>
</feature>
<dbReference type="Pfam" id="PF04290">
    <property type="entry name" value="DctQ"/>
    <property type="match status" value="1"/>
</dbReference>
<comment type="subunit">
    <text evidence="9">The complex comprises the extracytoplasmic solute receptor protein and the two transmembrane proteins.</text>
</comment>
<comment type="subcellular location">
    <subcellularLocation>
        <location evidence="1 9">Cell inner membrane</location>
        <topology evidence="1 9">Multi-pass membrane protein</topology>
    </subcellularLocation>
</comment>
<evidence type="ECO:0000256" key="6">
    <source>
        <dbReference type="ARBA" id="ARBA00022989"/>
    </source>
</evidence>
<keyword evidence="3" id="KW-1003">Cell membrane</keyword>
<feature type="transmembrane region" description="Helical" evidence="9">
    <location>
        <begin position="23"/>
        <end position="44"/>
    </location>
</feature>
<feature type="transmembrane region" description="Helical" evidence="9">
    <location>
        <begin position="96"/>
        <end position="118"/>
    </location>
</feature>
<comment type="similarity">
    <text evidence="8 9">Belongs to the TRAP transporter small permease family.</text>
</comment>
<evidence type="ECO:0000256" key="5">
    <source>
        <dbReference type="ARBA" id="ARBA00022692"/>
    </source>
</evidence>
<dbReference type="PANTHER" id="PTHR35011">
    <property type="entry name" value="2,3-DIKETO-L-GULONATE TRAP TRANSPORTER SMALL PERMEASE PROTEIN YIAM"/>
    <property type="match status" value="1"/>
</dbReference>
<accession>A0ABV7CBL7</accession>
<keyword evidence="12" id="KW-1185">Reference proteome</keyword>
<sequence>MECILRTYCRCVRYVVGLVGRSVAYLLPLLAAIVAYGVFARYILNQPTIWGYDTSLFLFGYIGALGGANAQRLGGHINVDIVYGKLSRRGRHVFDLVNVILAMGFLWIMMSTCLDKFIEAVNLNYRTQSEWAPPMHHFWLMVTVSAGLFLAQYSTELIGHLYALVCGKELLATSWDDERPEQIAVESAVMQPLKDKESAHGH</sequence>
<keyword evidence="6 9" id="KW-1133">Transmembrane helix</keyword>
<organism evidence="11 12">
    <name type="scientific">Vibrio zhugei</name>
    <dbReference type="NCBI Taxonomy" id="2479546"/>
    <lineage>
        <taxon>Bacteria</taxon>
        <taxon>Pseudomonadati</taxon>
        <taxon>Pseudomonadota</taxon>
        <taxon>Gammaproteobacteria</taxon>
        <taxon>Vibrionales</taxon>
        <taxon>Vibrionaceae</taxon>
        <taxon>Vibrio</taxon>
    </lineage>
</organism>
<feature type="domain" description="Tripartite ATP-independent periplasmic transporters DctQ component" evidence="10">
    <location>
        <begin position="30"/>
        <end position="159"/>
    </location>
</feature>
<evidence type="ECO:0000256" key="7">
    <source>
        <dbReference type="ARBA" id="ARBA00023136"/>
    </source>
</evidence>
<evidence type="ECO:0000313" key="11">
    <source>
        <dbReference type="EMBL" id="MFC3024569.1"/>
    </source>
</evidence>
<comment type="function">
    <text evidence="9">Part of the tripartite ATP-independent periplasmic (TRAP) transport system.</text>
</comment>
<dbReference type="InterPro" id="IPR007387">
    <property type="entry name" value="TRAP_DctQ"/>
</dbReference>
<keyword evidence="4 9" id="KW-0997">Cell inner membrane</keyword>
<comment type="caution">
    <text evidence="11">The sequence shown here is derived from an EMBL/GenBank/DDBJ whole genome shotgun (WGS) entry which is preliminary data.</text>
</comment>
<evidence type="ECO:0000256" key="4">
    <source>
        <dbReference type="ARBA" id="ARBA00022519"/>
    </source>
</evidence>
<dbReference type="RefSeq" id="WP_123015735.1">
    <property type="nucleotide sequence ID" value="NZ_AP024911.1"/>
</dbReference>
<keyword evidence="7 9" id="KW-0472">Membrane</keyword>
<evidence type="ECO:0000256" key="8">
    <source>
        <dbReference type="ARBA" id="ARBA00038436"/>
    </source>
</evidence>
<reference evidence="12" key="1">
    <citation type="journal article" date="2019" name="Int. J. Syst. Evol. Microbiol.">
        <title>The Global Catalogue of Microorganisms (GCM) 10K type strain sequencing project: providing services to taxonomists for standard genome sequencing and annotation.</title>
        <authorList>
            <consortium name="The Broad Institute Genomics Platform"/>
            <consortium name="The Broad Institute Genome Sequencing Center for Infectious Disease"/>
            <person name="Wu L."/>
            <person name="Ma J."/>
        </authorList>
    </citation>
    <scope>NUCLEOTIDE SEQUENCE [LARGE SCALE GENOMIC DNA]</scope>
    <source>
        <strain evidence="12">KCTC 62784</strain>
    </source>
</reference>
<keyword evidence="5 9" id="KW-0812">Transmembrane</keyword>
<evidence type="ECO:0000256" key="3">
    <source>
        <dbReference type="ARBA" id="ARBA00022475"/>
    </source>
</evidence>
<feature type="transmembrane region" description="Helical" evidence="9">
    <location>
        <begin position="138"/>
        <end position="165"/>
    </location>
</feature>
<evidence type="ECO:0000256" key="2">
    <source>
        <dbReference type="ARBA" id="ARBA00022448"/>
    </source>
</evidence>
<evidence type="ECO:0000256" key="1">
    <source>
        <dbReference type="ARBA" id="ARBA00004429"/>
    </source>
</evidence>
<evidence type="ECO:0000259" key="10">
    <source>
        <dbReference type="Pfam" id="PF04290"/>
    </source>
</evidence>
<protein>
    <recommendedName>
        <fullName evidence="9">TRAP transporter small permease protein</fullName>
    </recommendedName>
</protein>
<name>A0ABV7CBL7_9VIBR</name>
<evidence type="ECO:0000313" key="12">
    <source>
        <dbReference type="Proteomes" id="UP001595384"/>
    </source>
</evidence>
<gene>
    <name evidence="11" type="ORF">ACFODT_12110</name>
</gene>